<feature type="region of interest" description="Disordered" evidence="1">
    <location>
        <begin position="1"/>
        <end position="20"/>
    </location>
</feature>
<comment type="caution">
    <text evidence="3">The sequence shown here is derived from an EMBL/GenBank/DDBJ whole genome shotgun (WGS) entry which is preliminary data.</text>
</comment>
<keyword evidence="2" id="KW-0732">Signal</keyword>
<sequence length="191" mass="19534">MRDALRQESRPRPPGHRAPWRRWTAYASSLALAAGLTMAGTVPASAAPEDVSEGLGQFLGGDAAGLNLDAIVELQGAYAENPSGTNPVSATPLSAELLNSVGVDLGGSLQLLGPNGILQLGTVNQFGEATDEGDARAAAGAVSDQGAISVGGSGEFPAKRGPQPDPAAHRDRGGEHPQRAEPEPRSCLLQR</sequence>
<reference evidence="3 4" key="1">
    <citation type="submission" date="2020-08" db="EMBL/GenBank/DDBJ databases">
        <title>Sequencing the genomes of 1000 actinobacteria strains.</title>
        <authorList>
            <person name="Klenk H.-P."/>
        </authorList>
    </citation>
    <scope>NUCLEOTIDE SEQUENCE [LARGE SCALE GENOMIC DNA]</scope>
    <source>
        <strain evidence="3 4">DSM 19081</strain>
    </source>
</reference>
<evidence type="ECO:0000313" key="3">
    <source>
        <dbReference type="EMBL" id="MBA8921800.1"/>
    </source>
</evidence>
<name>A0A839FJC0_9MICC</name>
<gene>
    <name evidence="3" type="ORF">HNR24_001733</name>
</gene>
<evidence type="ECO:0000256" key="1">
    <source>
        <dbReference type="SAM" id="MobiDB-lite"/>
    </source>
</evidence>
<evidence type="ECO:0008006" key="5">
    <source>
        <dbReference type="Google" id="ProtNLM"/>
    </source>
</evidence>
<evidence type="ECO:0000256" key="2">
    <source>
        <dbReference type="SAM" id="SignalP"/>
    </source>
</evidence>
<dbReference type="OrthoDB" id="5097616at2"/>
<accession>A0A839FJC0</accession>
<organism evidence="3 4">
    <name type="scientific">Nesterenkonia jeotgali</name>
    <dbReference type="NCBI Taxonomy" id="317018"/>
    <lineage>
        <taxon>Bacteria</taxon>
        <taxon>Bacillati</taxon>
        <taxon>Actinomycetota</taxon>
        <taxon>Actinomycetes</taxon>
        <taxon>Micrococcales</taxon>
        <taxon>Micrococcaceae</taxon>
        <taxon>Nesterenkonia</taxon>
    </lineage>
</organism>
<evidence type="ECO:0000313" key="4">
    <source>
        <dbReference type="Proteomes" id="UP000546252"/>
    </source>
</evidence>
<dbReference type="AlphaFoldDB" id="A0A839FJC0"/>
<feature type="region of interest" description="Disordered" evidence="1">
    <location>
        <begin position="139"/>
        <end position="191"/>
    </location>
</feature>
<dbReference type="EMBL" id="JACJIH010000001">
    <property type="protein sequence ID" value="MBA8921800.1"/>
    <property type="molecule type" value="Genomic_DNA"/>
</dbReference>
<feature type="signal peptide" evidence="2">
    <location>
        <begin position="1"/>
        <end position="46"/>
    </location>
</feature>
<dbReference type="InterPro" id="IPR047900">
    <property type="entry name" value="Choice_anch_G"/>
</dbReference>
<dbReference type="Proteomes" id="UP000546252">
    <property type="component" value="Unassembled WGS sequence"/>
</dbReference>
<feature type="compositionally biased region" description="Basic and acidic residues" evidence="1">
    <location>
        <begin position="1"/>
        <end position="11"/>
    </location>
</feature>
<dbReference type="NCBIfam" id="NF033766">
    <property type="entry name" value="choice_anch_G"/>
    <property type="match status" value="1"/>
</dbReference>
<feature type="chain" id="PRO_5032390844" description="Choice-of-anchor G family protein" evidence="2">
    <location>
        <begin position="47"/>
        <end position="191"/>
    </location>
</feature>
<feature type="compositionally biased region" description="Basic and acidic residues" evidence="1">
    <location>
        <begin position="167"/>
        <end position="184"/>
    </location>
</feature>
<proteinExistence type="predicted"/>
<protein>
    <recommendedName>
        <fullName evidence="5">Choice-of-anchor G family protein</fullName>
    </recommendedName>
</protein>
<dbReference type="RefSeq" id="WP_157075372.1">
    <property type="nucleotide sequence ID" value="NZ_BAAAKT010000004.1"/>
</dbReference>